<evidence type="ECO:0000313" key="2">
    <source>
        <dbReference type="Proteomes" id="UP001597083"/>
    </source>
</evidence>
<dbReference type="Gene3D" id="2.30.40.10">
    <property type="entry name" value="Urease, subunit C, domain 1"/>
    <property type="match status" value="1"/>
</dbReference>
<proteinExistence type="predicted"/>
<name>A0ABW3CLC3_9ACTN</name>
<evidence type="ECO:0000313" key="1">
    <source>
        <dbReference type="EMBL" id="MFD0854341.1"/>
    </source>
</evidence>
<dbReference type="SUPFAM" id="SSF51338">
    <property type="entry name" value="Composite domain of metallo-dependent hydrolases"/>
    <property type="match status" value="1"/>
</dbReference>
<evidence type="ECO:0008006" key="3">
    <source>
        <dbReference type="Google" id="ProtNLM"/>
    </source>
</evidence>
<sequence length="254" mass="27020">MADVGIRDGHIVKVGDLSGVRARTEIDADGLVVTPGFIDIHSHADTDALKEARSSLTQGVTTEMLQPDGGGSTDIPQVLSIEQDALGINVGAYVPFGGVWSQVVGNEDVRPTPAQISAMRELTVTGLRDGAWGVSAGLFYSPQNLSRTEEVIDVVKAARPWRTIFTNHLRNENETVVEATEENIRIGETAGLIPENTHMKVMGPKNWGKSEQTVGLLNAATARGTYAPADVYPYLASSTGLTAIVPSWAQEGGN</sequence>
<comment type="caution">
    <text evidence="1">The sequence shown here is derived from an EMBL/GenBank/DDBJ whole genome shotgun (WGS) entry which is preliminary data.</text>
</comment>
<gene>
    <name evidence="1" type="ORF">ACFQ07_19035</name>
</gene>
<feature type="non-terminal residue" evidence="1">
    <location>
        <position position="254"/>
    </location>
</feature>
<dbReference type="InterPro" id="IPR011059">
    <property type="entry name" value="Metal-dep_hydrolase_composite"/>
</dbReference>
<dbReference type="Proteomes" id="UP001597083">
    <property type="component" value="Unassembled WGS sequence"/>
</dbReference>
<reference evidence="2" key="1">
    <citation type="journal article" date="2019" name="Int. J. Syst. Evol. Microbiol.">
        <title>The Global Catalogue of Microorganisms (GCM) 10K type strain sequencing project: providing services to taxonomists for standard genome sequencing and annotation.</title>
        <authorList>
            <consortium name="The Broad Institute Genomics Platform"/>
            <consortium name="The Broad Institute Genome Sequencing Center for Infectious Disease"/>
            <person name="Wu L."/>
            <person name="Ma J."/>
        </authorList>
    </citation>
    <scope>NUCLEOTIDE SEQUENCE [LARGE SCALE GENOMIC DNA]</scope>
    <source>
        <strain evidence="2">JCM 31696</strain>
    </source>
</reference>
<dbReference type="SUPFAM" id="SSF51556">
    <property type="entry name" value="Metallo-dependent hydrolases"/>
    <property type="match status" value="1"/>
</dbReference>
<keyword evidence="2" id="KW-1185">Reference proteome</keyword>
<accession>A0ABW3CLC3</accession>
<dbReference type="Gene3D" id="3.20.20.140">
    <property type="entry name" value="Metal-dependent hydrolases"/>
    <property type="match status" value="2"/>
</dbReference>
<protein>
    <recommendedName>
        <fullName evidence="3">Amidohydrolase family protein</fullName>
    </recommendedName>
</protein>
<organism evidence="1 2">
    <name type="scientific">Actinomadura adrarensis</name>
    <dbReference type="NCBI Taxonomy" id="1819600"/>
    <lineage>
        <taxon>Bacteria</taxon>
        <taxon>Bacillati</taxon>
        <taxon>Actinomycetota</taxon>
        <taxon>Actinomycetes</taxon>
        <taxon>Streptosporangiales</taxon>
        <taxon>Thermomonosporaceae</taxon>
        <taxon>Actinomadura</taxon>
    </lineage>
</organism>
<dbReference type="InterPro" id="IPR032466">
    <property type="entry name" value="Metal_Hydrolase"/>
</dbReference>
<dbReference type="EMBL" id="JBHTIR010002866">
    <property type="protein sequence ID" value="MFD0854341.1"/>
    <property type="molecule type" value="Genomic_DNA"/>
</dbReference>